<sequence length="33" mass="3798">MTRTIIGLDRRCSASPSPYPQDLILLQNNTYEM</sequence>
<dbReference type="EMBL" id="GBRH01269320">
    <property type="protein sequence ID" value="JAD28575.1"/>
    <property type="molecule type" value="Transcribed_RNA"/>
</dbReference>
<dbReference type="AlphaFoldDB" id="A0A0A8YVR0"/>
<evidence type="ECO:0000313" key="1">
    <source>
        <dbReference type="EMBL" id="JAD28575.1"/>
    </source>
</evidence>
<reference evidence="1" key="2">
    <citation type="journal article" date="2015" name="Data Brief">
        <title>Shoot transcriptome of the giant reed, Arundo donax.</title>
        <authorList>
            <person name="Barrero R.A."/>
            <person name="Guerrero F.D."/>
            <person name="Moolhuijzen P."/>
            <person name="Goolsby J.A."/>
            <person name="Tidwell J."/>
            <person name="Bellgard S.E."/>
            <person name="Bellgard M.I."/>
        </authorList>
    </citation>
    <scope>NUCLEOTIDE SEQUENCE</scope>
    <source>
        <tissue evidence="1">Shoot tissue taken approximately 20 cm above the soil surface</tissue>
    </source>
</reference>
<proteinExistence type="predicted"/>
<accession>A0A0A8YVR0</accession>
<protein>
    <submittedName>
        <fullName evidence="1">Uncharacterized protein</fullName>
    </submittedName>
</protein>
<organism evidence="1">
    <name type="scientific">Arundo donax</name>
    <name type="common">Giant reed</name>
    <name type="synonym">Donax arundinaceus</name>
    <dbReference type="NCBI Taxonomy" id="35708"/>
    <lineage>
        <taxon>Eukaryota</taxon>
        <taxon>Viridiplantae</taxon>
        <taxon>Streptophyta</taxon>
        <taxon>Embryophyta</taxon>
        <taxon>Tracheophyta</taxon>
        <taxon>Spermatophyta</taxon>
        <taxon>Magnoliopsida</taxon>
        <taxon>Liliopsida</taxon>
        <taxon>Poales</taxon>
        <taxon>Poaceae</taxon>
        <taxon>PACMAD clade</taxon>
        <taxon>Arundinoideae</taxon>
        <taxon>Arundineae</taxon>
        <taxon>Arundo</taxon>
    </lineage>
</organism>
<reference evidence="1" key="1">
    <citation type="submission" date="2014-09" db="EMBL/GenBank/DDBJ databases">
        <authorList>
            <person name="Magalhaes I.L.F."/>
            <person name="Oliveira U."/>
            <person name="Santos F.R."/>
            <person name="Vidigal T.H.D.A."/>
            <person name="Brescovit A.D."/>
            <person name="Santos A.J."/>
        </authorList>
    </citation>
    <scope>NUCLEOTIDE SEQUENCE</scope>
    <source>
        <tissue evidence="1">Shoot tissue taken approximately 20 cm above the soil surface</tissue>
    </source>
</reference>
<name>A0A0A8YVR0_ARUDO</name>